<dbReference type="Proteomes" id="UP000298061">
    <property type="component" value="Unassembled WGS sequence"/>
</dbReference>
<dbReference type="SUPFAM" id="SSF103481">
    <property type="entry name" value="Multidrug resistance efflux transporter EmrE"/>
    <property type="match status" value="1"/>
</dbReference>
<evidence type="ECO:0000256" key="1">
    <source>
        <dbReference type="ARBA" id="ARBA00004141"/>
    </source>
</evidence>
<feature type="non-terminal residue" evidence="7">
    <location>
        <position position="439"/>
    </location>
</feature>
<feature type="transmembrane region" description="Helical" evidence="6">
    <location>
        <begin position="344"/>
        <end position="361"/>
    </location>
</feature>
<protein>
    <recommendedName>
        <fullName evidence="9">UDP-galactose transporter</fullName>
    </recommendedName>
</protein>
<reference evidence="7 8" key="1">
    <citation type="submission" date="2019-02" db="EMBL/GenBank/DDBJ databases">
        <title>Genome sequencing of the rare red list fungi Hericium alpestre (H. flagellum).</title>
        <authorList>
            <person name="Buettner E."/>
            <person name="Kellner H."/>
        </authorList>
    </citation>
    <scope>NUCLEOTIDE SEQUENCE [LARGE SCALE GENOMIC DNA]</scope>
    <source>
        <strain evidence="7 8">DSM 108284</strain>
    </source>
</reference>
<evidence type="ECO:0000256" key="5">
    <source>
        <dbReference type="SAM" id="MobiDB-lite"/>
    </source>
</evidence>
<dbReference type="GO" id="GO:0000139">
    <property type="term" value="C:Golgi membrane"/>
    <property type="evidence" value="ECO:0007669"/>
    <property type="project" value="InterPro"/>
</dbReference>
<dbReference type="NCBIfam" id="TIGR00803">
    <property type="entry name" value="nst"/>
    <property type="match status" value="1"/>
</dbReference>
<dbReference type="EMBL" id="SFCI01002460">
    <property type="protein sequence ID" value="TFY73879.1"/>
    <property type="molecule type" value="Genomic_DNA"/>
</dbReference>
<dbReference type="InterPro" id="IPR037185">
    <property type="entry name" value="EmrE-like"/>
</dbReference>
<comment type="caution">
    <text evidence="7">The sequence shown here is derived from an EMBL/GenBank/DDBJ whole genome shotgun (WGS) entry which is preliminary data.</text>
</comment>
<keyword evidence="4 6" id="KW-0472">Membrane</keyword>
<keyword evidence="2 6" id="KW-0812">Transmembrane</keyword>
<name>A0A4Y9ZKB3_9AGAM</name>
<evidence type="ECO:0000313" key="7">
    <source>
        <dbReference type="EMBL" id="TFY73879.1"/>
    </source>
</evidence>
<dbReference type="STRING" id="135208.A0A4Y9ZKB3"/>
<evidence type="ECO:0008006" key="9">
    <source>
        <dbReference type="Google" id="ProtNLM"/>
    </source>
</evidence>
<keyword evidence="3 6" id="KW-1133">Transmembrane helix</keyword>
<dbReference type="Pfam" id="PF04142">
    <property type="entry name" value="Nuc_sug_transp"/>
    <property type="match status" value="1"/>
</dbReference>
<organism evidence="7 8">
    <name type="scientific">Hericium alpestre</name>
    <dbReference type="NCBI Taxonomy" id="135208"/>
    <lineage>
        <taxon>Eukaryota</taxon>
        <taxon>Fungi</taxon>
        <taxon>Dikarya</taxon>
        <taxon>Basidiomycota</taxon>
        <taxon>Agaricomycotina</taxon>
        <taxon>Agaricomycetes</taxon>
        <taxon>Russulales</taxon>
        <taxon>Hericiaceae</taxon>
        <taxon>Hericium</taxon>
    </lineage>
</organism>
<dbReference type="GO" id="GO:0015165">
    <property type="term" value="F:pyrimidine nucleotide-sugar transmembrane transporter activity"/>
    <property type="evidence" value="ECO:0007669"/>
    <property type="project" value="InterPro"/>
</dbReference>
<dbReference type="AlphaFoldDB" id="A0A4Y9ZKB3"/>
<dbReference type="PIRSF" id="PIRSF005799">
    <property type="entry name" value="UDP-gal_transpt"/>
    <property type="match status" value="1"/>
</dbReference>
<feature type="region of interest" description="Disordered" evidence="5">
    <location>
        <begin position="409"/>
        <end position="439"/>
    </location>
</feature>
<evidence type="ECO:0000256" key="3">
    <source>
        <dbReference type="ARBA" id="ARBA00022989"/>
    </source>
</evidence>
<gene>
    <name evidence="7" type="ORF">EWM64_g10134</name>
</gene>
<evidence type="ECO:0000313" key="8">
    <source>
        <dbReference type="Proteomes" id="UP000298061"/>
    </source>
</evidence>
<comment type="subcellular location">
    <subcellularLocation>
        <location evidence="1">Membrane</location>
        <topology evidence="1">Multi-pass membrane protein</topology>
    </subcellularLocation>
</comment>
<evidence type="ECO:0000256" key="4">
    <source>
        <dbReference type="ARBA" id="ARBA00023136"/>
    </source>
</evidence>
<evidence type="ECO:0000256" key="6">
    <source>
        <dbReference type="SAM" id="Phobius"/>
    </source>
</evidence>
<dbReference type="PANTHER" id="PTHR10231">
    <property type="entry name" value="NUCLEOTIDE-SUGAR TRANSMEMBRANE TRANSPORTER"/>
    <property type="match status" value="1"/>
</dbReference>
<evidence type="ECO:0000256" key="2">
    <source>
        <dbReference type="ARBA" id="ARBA00022692"/>
    </source>
</evidence>
<keyword evidence="8" id="KW-1185">Reference proteome</keyword>
<feature type="transmembrane region" description="Helical" evidence="6">
    <location>
        <begin position="241"/>
        <end position="263"/>
    </location>
</feature>
<feature type="transmembrane region" description="Helical" evidence="6">
    <location>
        <begin position="200"/>
        <end position="221"/>
    </location>
</feature>
<feature type="transmembrane region" description="Helical" evidence="6">
    <location>
        <begin position="275"/>
        <end position="295"/>
    </location>
</feature>
<feature type="transmembrane region" description="Helical" evidence="6">
    <location>
        <begin position="315"/>
        <end position="337"/>
    </location>
</feature>
<sequence>MALYPADKRSLWTASGKQPEDIHLKEQDSALTDVVTTAPSSCPALWGMPLKYISLVTLAVQNASLSLLMHYSRVFTPPSRAYSAASAVLATELLKGFISLVIAFSRLDPVPPQYTIPASPTSIFSPRAFLARCRRLGKEVFRPDCWKLSIPAILYVIQNNLQFVAASNLDAATFQVSYQMKILTTAAFSVFLLRKKLSPLKWLALFFLALGVGIVQIQCGAAKGPSASLSHDVHTMYPFKGFLAVAAACFTSGLAGVYFEMVLKNSTGDLWVRNVQLSLFSLLPALVPVILTPRAGDASHTMPVIMHLFDNFTPWAWATVLTQVLGGLITALVIKYADNIMKGFATSLSIVISFLASVALFHFTITASFIVGSTVVLTATWLYSQPDGKRPSFFRTRRQSNVNLPFAYTSSSSTASSTSLSSAASASTSPTSNFAAGTA</sequence>
<dbReference type="InterPro" id="IPR007271">
    <property type="entry name" value="Nuc_sug_transpt"/>
</dbReference>
<feature type="compositionally biased region" description="Low complexity" evidence="5">
    <location>
        <begin position="409"/>
        <end position="432"/>
    </location>
</feature>
<proteinExistence type="predicted"/>
<accession>A0A4Y9ZKB3</accession>
<dbReference type="OrthoDB" id="408493at2759"/>